<sequence>MSALNERPKTDEYAQFAEKLDVGTTKPAPSPSDDLSATKETVVKEEEKKKYAEFAELLGVEERQPSSDPVRKEVGEAAPKTVDIDPRDYDIFDKLLHRSGGTGRKPVKGSKRFTSAAAVTGRERPVQSDIPSATDEVPDTSKDRQNEGTVLSEGMNVSAFSEEQVEDAYDVMMEEFGSDFHGRAKAKPIDAPAAEVEAPVPDLQAPPIRPGTPSIDNHGNPDPGSKPIQPETEVAQTPPPELKAKPMQPGLVPPITGVTPSIDNHGNPDPGSKPIQPETEVVQTPPPELKARPMQPGLVPPITRVSKATPQSAQILHEGQETVSAPEVVEEQVSELRKPPSRPEYEEFASAFSTRDGNRSRRRERKTEFVTDEAVTLKDPKLVFRVD</sequence>
<feature type="region of interest" description="Disordered" evidence="1">
    <location>
        <begin position="181"/>
        <end position="311"/>
    </location>
</feature>
<feature type="compositionally biased region" description="Basic and acidic residues" evidence="1">
    <location>
        <begin position="1"/>
        <end position="12"/>
    </location>
</feature>
<evidence type="ECO:0000256" key="1">
    <source>
        <dbReference type="SAM" id="MobiDB-lite"/>
    </source>
</evidence>
<gene>
    <name evidence="2" type="ORF">CHC_T00004273001</name>
</gene>
<dbReference type="Proteomes" id="UP000012073">
    <property type="component" value="Unassembled WGS sequence"/>
</dbReference>
<evidence type="ECO:0000313" key="2">
    <source>
        <dbReference type="EMBL" id="CDF35821.1"/>
    </source>
</evidence>
<feature type="region of interest" description="Disordered" evidence="1">
    <location>
        <begin position="97"/>
        <end position="156"/>
    </location>
</feature>
<keyword evidence="3" id="KW-1185">Reference proteome</keyword>
<dbReference type="KEGG" id="ccp:CHC_T00004273001"/>
<proteinExistence type="predicted"/>
<protein>
    <submittedName>
        <fullName evidence="2">Uncharacterized protein</fullName>
    </submittedName>
</protein>
<feature type="region of interest" description="Disordered" evidence="1">
    <location>
        <begin position="1"/>
        <end position="44"/>
    </location>
</feature>
<accession>R7QEE0</accession>
<feature type="compositionally biased region" description="Basic and acidic residues" evidence="1">
    <location>
        <begin position="60"/>
        <end position="75"/>
    </location>
</feature>
<dbReference type="AlphaFoldDB" id="R7QEE0"/>
<organism evidence="2 3">
    <name type="scientific">Chondrus crispus</name>
    <name type="common">Carrageen Irish moss</name>
    <name type="synonym">Polymorpha crispa</name>
    <dbReference type="NCBI Taxonomy" id="2769"/>
    <lineage>
        <taxon>Eukaryota</taxon>
        <taxon>Rhodophyta</taxon>
        <taxon>Florideophyceae</taxon>
        <taxon>Rhodymeniophycidae</taxon>
        <taxon>Gigartinales</taxon>
        <taxon>Gigartinaceae</taxon>
        <taxon>Chondrus</taxon>
    </lineage>
</organism>
<feature type="compositionally biased region" description="Low complexity" evidence="1">
    <location>
        <begin position="191"/>
        <end position="201"/>
    </location>
</feature>
<dbReference type="GeneID" id="17323356"/>
<feature type="compositionally biased region" description="Basic and acidic residues" evidence="1">
    <location>
        <begin position="334"/>
        <end position="345"/>
    </location>
</feature>
<feature type="region of interest" description="Disordered" evidence="1">
    <location>
        <begin position="334"/>
        <end position="372"/>
    </location>
</feature>
<dbReference type="EMBL" id="HG001749">
    <property type="protein sequence ID" value="CDF35821.1"/>
    <property type="molecule type" value="Genomic_DNA"/>
</dbReference>
<reference evidence="3" key="1">
    <citation type="journal article" date="2013" name="Proc. Natl. Acad. Sci. U.S.A.">
        <title>Genome structure and metabolic features in the red seaweed Chondrus crispus shed light on evolution of the Archaeplastida.</title>
        <authorList>
            <person name="Collen J."/>
            <person name="Porcel B."/>
            <person name="Carre W."/>
            <person name="Ball S.G."/>
            <person name="Chaparro C."/>
            <person name="Tonon T."/>
            <person name="Barbeyron T."/>
            <person name="Michel G."/>
            <person name="Noel B."/>
            <person name="Valentin K."/>
            <person name="Elias M."/>
            <person name="Artiguenave F."/>
            <person name="Arun A."/>
            <person name="Aury J.M."/>
            <person name="Barbosa-Neto J.F."/>
            <person name="Bothwell J.H."/>
            <person name="Bouget F.Y."/>
            <person name="Brillet L."/>
            <person name="Cabello-Hurtado F."/>
            <person name="Capella-Gutierrez S."/>
            <person name="Charrier B."/>
            <person name="Cladiere L."/>
            <person name="Cock J.M."/>
            <person name="Coelho S.M."/>
            <person name="Colleoni C."/>
            <person name="Czjzek M."/>
            <person name="Da Silva C."/>
            <person name="Delage L."/>
            <person name="Denoeud F."/>
            <person name="Deschamps P."/>
            <person name="Dittami S.M."/>
            <person name="Gabaldon T."/>
            <person name="Gachon C.M."/>
            <person name="Groisillier A."/>
            <person name="Herve C."/>
            <person name="Jabbari K."/>
            <person name="Katinka M."/>
            <person name="Kloareg B."/>
            <person name="Kowalczyk N."/>
            <person name="Labadie K."/>
            <person name="Leblanc C."/>
            <person name="Lopez P.J."/>
            <person name="McLachlan D.H."/>
            <person name="Meslet-Cladiere L."/>
            <person name="Moustafa A."/>
            <person name="Nehr Z."/>
            <person name="Nyvall Collen P."/>
            <person name="Panaud O."/>
            <person name="Partensky F."/>
            <person name="Poulain J."/>
            <person name="Rensing S.A."/>
            <person name="Rousvoal S."/>
            <person name="Samson G."/>
            <person name="Symeonidi A."/>
            <person name="Weissenbach J."/>
            <person name="Zambounis A."/>
            <person name="Wincker P."/>
            <person name="Boyen C."/>
        </authorList>
    </citation>
    <scope>NUCLEOTIDE SEQUENCE [LARGE SCALE GENOMIC DNA]</scope>
    <source>
        <strain evidence="3">cv. Stackhouse</strain>
    </source>
</reference>
<feature type="region of interest" description="Disordered" evidence="1">
    <location>
        <begin position="59"/>
        <end position="82"/>
    </location>
</feature>
<evidence type="ECO:0000313" key="3">
    <source>
        <dbReference type="Proteomes" id="UP000012073"/>
    </source>
</evidence>
<dbReference type="Gramene" id="CDF35821">
    <property type="protein sequence ID" value="CDF35821"/>
    <property type="gene ID" value="CHC_T00004273001"/>
</dbReference>
<dbReference type="RefSeq" id="XP_005715640.1">
    <property type="nucleotide sequence ID" value="XM_005715583.1"/>
</dbReference>
<name>R7QEE0_CHOCR</name>